<dbReference type="InterPro" id="IPR054559">
    <property type="entry name" value="PSMD12-CSN4-like_N"/>
</dbReference>
<dbReference type="GO" id="GO:0005737">
    <property type="term" value="C:cytoplasm"/>
    <property type="evidence" value="ECO:0007669"/>
    <property type="project" value="TreeGrafter"/>
</dbReference>
<comment type="caution">
    <text evidence="2">The sequence shown here is derived from an EMBL/GenBank/DDBJ whole genome shotgun (WGS) entry which is preliminary data.</text>
</comment>
<dbReference type="GO" id="GO:0008541">
    <property type="term" value="C:proteasome regulatory particle, lid subcomplex"/>
    <property type="evidence" value="ECO:0007669"/>
    <property type="project" value="TreeGrafter"/>
</dbReference>
<sequence>MSREAPIKSEKDFTDILDKELPEIAKISENGYKQGLEKLLALEKQTRQSSDLPSSKRLMVAIVDLLVSNKDWQLLNEQMLLLSKKHGQLKASVQTMIEEIVSKLDQISEEETKIEVIETIRTITENKIYVEIERARVTKIYSDILLKNGDLDKATDILCELKVETYDFIKKTFSENIRSVSRS</sequence>
<gene>
    <name evidence="2" type="ORF">Cboi02_000010300</name>
</gene>
<accession>A0A9W6WEV6</accession>
<dbReference type="PANTHER" id="PTHR10855">
    <property type="entry name" value="26S PROTEASOME NON-ATPASE REGULATORY SUBUNIT 12/COP9 SIGNALOSOME COMPLEX SUBUNIT 4"/>
    <property type="match status" value="1"/>
</dbReference>
<keyword evidence="3" id="KW-1185">Reference proteome</keyword>
<reference evidence="2" key="1">
    <citation type="submission" date="2023-04" db="EMBL/GenBank/DDBJ databases">
        <title>Candida boidinii NBRC 10035.</title>
        <authorList>
            <person name="Ichikawa N."/>
            <person name="Sato H."/>
            <person name="Tonouchi N."/>
        </authorList>
    </citation>
    <scope>NUCLEOTIDE SEQUENCE</scope>
    <source>
        <strain evidence="2">NBRC 10035</strain>
    </source>
</reference>
<dbReference type="PANTHER" id="PTHR10855:SF1">
    <property type="entry name" value="26S PROTEASOME NON-ATPASE REGULATORY SUBUNIT 12"/>
    <property type="match status" value="1"/>
</dbReference>
<evidence type="ECO:0000313" key="3">
    <source>
        <dbReference type="Proteomes" id="UP001165120"/>
    </source>
</evidence>
<dbReference type="EMBL" id="BSXN01000016">
    <property type="protein sequence ID" value="GME66646.1"/>
    <property type="molecule type" value="Genomic_DNA"/>
</dbReference>
<proteinExistence type="predicted"/>
<feature type="domain" description="PSMD12/CSN4-like N-terminal" evidence="1">
    <location>
        <begin position="36"/>
        <end position="171"/>
    </location>
</feature>
<dbReference type="InterPro" id="IPR040134">
    <property type="entry name" value="PSMD12/CSN4"/>
</dbReference>
<dbReference type="Proteomes" id="UP001165120">
    <property type="component" value="Unassembled WGS sequence"/>
</dbReference>
<protein>
    <submittedName>
        <fullName evidence="2">Unnamed protein product</fullName>
    </submittedName>
</protein>
<evidence type="ECO:0000313" key="2">
    <source>
        <dbReference type="EMBL" id="GME66646.1"/>
    </source>
</evidence>
<evidence type="ECO:0000259" key="1">
    <source>
        <dbReference type="Pfam" id="PF22241"/>
    </source>
</evidence>
<organism evidence="2 3">
    <name type="scientific">Candida boidinii</name>
    <name type="common">Yeast</name>
    <dbReference type="NCBI Taxonomy" id="5477"/>
    <lineage>
        <taxon>Eukaryota</taxon>
        <taxon>Fungi</taxon>
        <taxon>Dikarya</taxon>
        <taxon>Ascomycota</taxon>
        <taxon>Saccharomycotina</taxon>
        <taxon>Pichiomycetes</taxon>
        <taxon>Pichiales</taxon>
        <taxon>Pichiaceae</taxon>
        <taxon>Ogataea</taxon>
        <taxon>Ogataea/Candida clade</taxon>
    </lineage>
</organism>
<name>A0A9W6WEV6_CANBO</name>
<dbReference type="Pfam" id="PF22241">
    <property type="entry name" value="PSMD12-CSN4_N"/>
    <property type="match status" value="1"/>
</dbReference>
<dbReference type="AlphaFoldDB" id="A0A9W6WEV6"/>